<evidence type="ECO:0000256" key="3">
    <source>
        <dbReference type="ARBA" id="ARBA00023125"/>
    </source>
</evidence>
<dbReference type="Pfam" id="PF14520">
    <property type="entry name" value="HHH_5"/>
    <property type="match status" value="1"/>
</dbReference>
<sequence>MIGRIKGILVLAENGEAVIDVNGVGYIVRTTRETLQEISKNKQTPVTLWTYHVVREDSSDLYGFPDRETLRFFEALLSVSGIGPKSAINILNVAPVKSIQSAIVSGDPTHLTKTTGIGTKKAEKIILELRDKLDVLEGELDAHRETNDVIDALQALGYSRKEAQDALKKVPSTGSAEIRIKEALKLLGK</sequence>
<keyword evidence="2 6" id="KW-0227">DNA damage</keyword>
<dbReference type="Pfam" id="PF07499">
    <property type="entry name" value="RuvA_C"/>
    <property type="match status" value="1"/>
</dbReference>
<dbReference type="GO" id="GO:0006310">
    <property type="term" value="P:DNA recombination"/>
    <property type="evidence" value="ECO:0007669"/>
    <property type="project" value="UniProtKB-UniRule"/>
</dbReference>
<evidence type="ECO:0000256" key="7">
    <source>
        <dbReference type="SAM" id="Coils"/>
    </source>
</evidence>
<dbReference type="GO" id="GO:0009378">
    <property type="term" value="F:four-way junction helicase activity"/>
    <property type="evidence" value="ECO:0007669"/>
    <property type="project" value="InterPro"/>
</dbReference>
<organism evidence="9 10">
    <name type="scientific">Candidatus Taylorbacteria bacterium RIFCSPHIGHO2_01_FULL_46_22b</name>
    <dbReference type="NCBI Taxonomy" id="1802301"/>
    <lineage>
        <taxon>Bacteria</taxon>
        <taxon>Candidatus Tayloriibacteriota</taxon>
    </lineage>
</organism>
<name>A0A1G2M4M4_9BACT</name>
<gene>
    <name evidence="6" type="primary">ruvA</name>
    <name evidence="9" type="ORF">A2664_01370</name>
</gene>
<comment type="similarity">
    <text evidence="6">Belongs to the RuvA family.</text>
</comment>
<keyword evidence="4 6" id="KW-0233">DNA recombination</keyword>
<dbReference type="Gene3D" id="1.10.8.10">
    <property type="entry name" value="DNA helicase RuvA subunit, C-terminal domain"/>
    <property type="match status" value="1"/>
</dbReference>
<dbReference type="HAMAP" id="MF_00031">
    <property type="entry name" value="DNA_HJ_migration_RuvA"/>
    <property type="match status" value="1"/>
</dbReference>
<dbReference type="InterPro" id="IPR010994">
    <property type="entry name" value="RuvA_2-like"/>
</dbReference>
<dbReference type="GO" id="GO:0005737">
    <property type="term" value="C:cytoplasm"/>
    <property type="evidence" value="ECO:0007669"/>
    <property type="project" value="UniProtKB-SubCell"/>
</dbReference>
<dbReference type="Pfam" id="PF01330">
    <property type="entry name" value="RuvA_N"/>
    <property type="match status" value="1"/>
</dbReference>
<evidence type="ECO:0000256" key="5">
    <source>
        <dbReference type="ARBA" id="ARBA00023204"/>
    </source>
</evidence>
<dbReference type="NCBIfam" id="TIGR00084">
    <property type="entry name" value="ruvA"/>
    <property type="match status" value="1"/>
</dbReference>
<dbReference type="InterPro" id="IPR003583">
    <property type="entry name" value="Hlx-hairpin-Hlx_DNA-bd_motif"/>
</dbReference>
<dbReference type="InterPro" id="IPR011114">
    <property type="entry name" value="RuvA_C"/>
</dbReference>
<evidence type="ECO:0000256" key="6">
    <source>
        <dbReference type="HAMAP-Rule" id="MF_00031"/>
    </source>
</evidence>
<proteinExistence type="inferred from homology"/>
<dbReference type="SUPFAM" id="SSF50249">
    <property type="entry name" value="Nucleic acid-binding proteins"/>
    <property type="match status" value="1"/>
</dbReference>
<feature type="domain" description="Helix-hairpin-helix DNA-binding motif class 1" evidence="8">
    <location>
        <begin position="109"/>
        <end position="128"/>
    </location>
</feature>
<keyword evidence="9" id="KW-0378">Hydrolase</keyword>
<evidence type="ECO:0000313" key="9">
    <source>
        <dbReference type="EMBL" id="OHA17981.1"/>
    </source>
</evidence>
<comment type="domain">
    <text evidence="6">Has three domains with a flexible linker between the domains II and III and assumes an 'L' shape. Domain III is highly mobile and contacts RuvB.</text>
</comment>
<dbReference type="InterPro" id="IPR000085">
    <property type="entry name" value="RuvA"/>
</dbReference>
<dbReference type="SUPFAM" id="SSF47781">
    <property type="entry name" value="RuvA domain 2-like"/>
    <property type="match status" value="1"/>
</dbReference>
<dbReference type="GO" id="GO:0005524">
    <property type="term" value="F:ATP binding"/>
    <property type="evidence" value="ECO:0007669"/>
    <property type="project" value="InterPro"/>
</dbReference>
<dbReference type="GO" id="GO:0009379">
    <property type="term" value="C:Holliday junction helicase complex"/>
    <property type="evidence" value="ECO:0007669"/>
    <property type="project" value="InterPro"/>
</dbReference>
<keyword evidence="7" id="KW-0175">Coiled coil</keyword>
<dbReference type="STRING" id="1802301.A2664_01370"/>
<evidence type="ECO:0000256" key="1">
    <source>
        <dbReference type="ARBA" id="ARBA00022490"/>
    </source>
</evidence>
<dbReference type="Proteomes" id="UP000178873">
    <property type="component" value="Unassembled WGS sequence"/>
</dbReference>
<dbReference type="Gene3D" id="2.40.50.140">
    <property type="entry name" value="Nucleic acid-binding proteins"/>
    <property type="match status" value="1"/>
</dbReference>
<feature type="domain" description="Helix-hairpin-helix DNA-binding motif class 1" evidence="8">
    <location>
        <begin position="74"/>
        <end position="93"/>
    </location>
</feature>
<keyword evidence="9" id="KW-0547">Nucleotide-binding</keyword>
<evidence type="ECO:0000259" key="8">
    <source>
        <dbReference type="SMART" id="SM00278"/>
    </source>
</evidence>
<keyword evidence="9" id="KW-0067">ATP-binding</keyword>
<keyword evidence="9" id="KW-0347">Helicase</keyword>
<dbReference type="Gene3D" id="1.10.150.20">
    <property type="entry name" value="5' to 3' exonuclease, C-terminal subdomain"/>
    <property type="match status" value="1"/>
</dbReference>
<evidence type="ECO:0000313" key="10">
    <source>
        <dbReference type="Proteomes" id="UP000178873"/>
    </source>
</evidence>
<dbReference type="InterPro" id="IPR013849">
    <property type="entry name" value="DNA_helicase_Holl-junc_RuvA_I"/>
</dbReference>
<comment type="subcellular location">
    <subcellularLocation>
        <location evidence="6">Cytoplasm</location>
    </subcellularLocation>
</comment>
<evidence type="ECO:0000256" key="4">
    <source>
        <dbReference type="ARBA" id="ARBA00023172"/>
    </source>
</evidence>
<feature type="region of interest" description="Domain III" evidence="6">
    <location>
        <begin position="143"/>
        <end position="189"/>
    </location>
</feature>
<protein>
    <recommendedName>
        <fullName evidence="6">Holliday junction branch migration complex subunit RuvA</fullName>
    </recommendedName>
</protein>
<dbReference type="GO" id="GO:0048476">
    <property type="term" value="C:Holliday junction resolvase complex"/>
    <property type="evidence" value="ECO:0007669"/>
    <property type="project" value="UniProtKB-UniRule"/>
</dbReference>
<feature type="coiled-coil region" evidence="7">
    <location>
        <begin position="119"/>
        <end position="146"/>
    </location>
</feature>
<dbReference type="InterPro" id="IPR036267">
    <property type="entry name" value="RuvA_C_sf"/>
</dbReference>
<dbReference type="CDD" id="cd14332">
    <property type="entry name" value="UBA_RuvA_C"/>
    <property type="match status" value="1"/>
</dbReference>
<keyword evidence="3 6" id="KW-0238">DNA-binding</keyword>
<dbReference type="GO" id="GO:0006281">
    <property type="term" value="P:DNA repair"/>
    <property type="evidence" value="ECO:0007669"/>
    <property type="project" value="UniProtKB-UniRule"/>
</dbReference>
<keyword evidence="5 6" id="KW-0234">DNA repair</keyword>
<comment type="subunit">
    <text evidence="6">Homotetramer. Forms an RuvA(8)-RuvB(12)-Holliday junction (HJ) complex. HJ DNA is sandwiched between 2 RuvA tetramers; dsDNA enters through RuvA and exits via RuvB. An RuvB hexamer assembles on each DNA strand where it exits the tetramer. Each RuvB hexamer is contacted by two RuvA subunits (via domain III) on 2 adjacent RuvB subunits; this complex drives branch migration. In the full resolvosome a probable DNA-RuvA(4)-RuvB(12)-RuvC(2) complex forms which resolves the HJ.</text>
</comment>
<dbReference type="EMBL" id="MHRF01000010">
    <property type="protein sequence ID" value="OHA17981.1"/>
    <property type="molecule type" value="Genomic_DNA"/>
</dbReference>
<keyword evidence="1 6" id="KW-0963">Cytoplasm</keyword>
<evidence type="ECO:0000256" key="2">
    <source>
        <dbReference type="ARBA" id="ARBA00022763"/>
    </source>
</evidence>
<comment type="function">
    <text evidence="6">The RuvA-RuvB-RuvC complex processes Holliday junction (HJ) DNA during genetic recombination and DNA repair, while the RuvA-RuvB complex plays an important role in the rescue of blocked DNA replication forks via replication fork reversal (RFR). RuvA specifically binds to HJ cruciform DNA, conferring on it an open structure. The RuvB hexamer acts as an ATP-dependent pump, pulling dsDNA into and through the RuvAB complex. HJ branch migration allows RuvC to scan DNA until it finds its consensus sequence, where it cleaves and resolves the cruciform DNA.</text>
</comment>
<comment type="caution">
    <text evidence="6">Lacks conserved residue(s) required for the propagation of feature annotation.</text>
</comment>
<dbReference type="SMART" id="SM00278">
    <property type="entry name" value="HhH1"/>
    <property type="match status" value="2"/>
</dbReference>
<dbReference type="AlphaFoldDB" id="A0A1G2M4M4"/>
<dbReference type="InterPro" id="IPR012340">
    <property type="entry name" value="NA-bd_OB-fold"/>
</dbReference>
<dbReference type="SUPFAM" id="SSF46929">
    <property type="entry name" value="DNA helicase RuvA subunit, C-terminal domain"/>
    <property type="match status" value="1"/>
</dbReference>
<dbReference type="GO" id="GO:0000400">
    <property type="term" value="F:four-way junction DNA binding"/>
    <property type="evidence" value="ECO:0007669"/>
    <property type="project" value="UniProtKB-UniRule"/>
</dbReference>
<accession>A0A1G2M4M4</accession>
<reference evidence="9 10" key="1">
    <citation type="journal article" date="2016" name="Nat. Commun.">
        <title>Thousands of microbial genomes shed light on interconnected biogeochemical processes in an aquifer system.</title>
        <authorList>
            <person name="Anantharaman K."/>
            <person name="Brown C.T."/>
            <person name="Hug L.A."/>
            <person name="Sharon I."/>
            <person name="Castelle C.J."/>
            <person name="Probst A.J."/>
            <person name="Thomas B.C."/>
            <person name="Singh A."/>
            <person name="Wilkins M.J."/>
            <person name="Karaoz U."/>
            <person name="Brodie E.L."/>
            <person name="Williams K.H."/>
            <person name="Hubbard S.S."/>
            <person name="Banfield J.F."/>
        </authorList>
    </citation>
    <scope>NUCLEOTIDE SEQUENCE [LARGE SCALE GENOMIC DNA]</scope>
</reference>
<comment type="caution">
    <text evidence="9">The sequence shown here is derived from an EMBL/GenBank/DDBJ whole genome shotgun (WGS) entry which is preliminary data.</text>
</comment>